<gene>
    <name evidence="6" type="ORF">KJF94_14935</name>
</gene>
<accession>A0ABX8F4B0</accession>
<keyword evidence="3" id="KW-0560">Oxidoreductase</keyword>
<protein>
    <submittedName>
        <fullName evidence="6">LLM class oxidoreductase</fullName>
    </submittedName>
</protein>
<dbReference type="InterPro" id="IPR036661">
    <property type="entry name" value="Luciferase-like_sf"/>
</dbReference>
<proteinExistence type="predicted"/>
<dbReference type="Gene3D" id="3.20.20.30">
    <property type="entry name" value="Luciferase-like domain"/>
    <property type="match status" value="1"/>
</dbReference>
<dbReference type="InterPro" id="IPR020020">
    <property type="entry name" value="Luciferase-type_oxidoreductase"/>
</dbReference>
<sequence>MSVIVTHGTAIMTIATHLTPQAQPVTLPTAHPSLERHPGFQRLFQPEALTIGLILPLETHAGRPAPTMRGHLEMAQRAEALGFGALWMRDIPFYDPDYGDVAQIFEPLVYIGYLAAATRSIVLGTTGIVLPTRDPMYLAKQATSLDQLSEGRLVLGLSSGDRFSDYPMLGIDYESRGDRYRDAFSVFRTLIEQSFPRFRSERFGGSPGSLDLVPKAPYGRVPSIAVGQAQQSIEWLAQHLDGYLAGVQSPERLASLGESWHATVREAENRDAFKPLGLGGYFDLSDNPDQPFQRIQGGFRAGRNGLRIYLEQAQSAGVSHIALNPKVSRQPYGEILDELGEYVLPHFPSHPKRTL</sequence>
<evidence type="ECO:0000256" key="2">
    <source>
        <dbReference type="ARBA" id="ARBA00022643"/>
    </source>
</evidence>
<evidence type="ECO:0000256" key="3">
    <source>
        <dbReference type="ARBA" id="ARBA00023002"/>
    </source>
</evidence>
<dbReference type="NCBIfam" id="TIGR03571">
    <property type="entry name" value="lucif_BA3436"/>
    <property type="match status" value="1"/>
</dbReference>
<feature type="domain" description="Luciferase-like" evidence="5">
    <location>
        <begin position="54"/>
        <end position="272"/>
    </location>
</feature>
<evidence type="ECO:0000313" key="6">
    <source>
        <dbReference type="EMBL" id="QVW26744.1"/>
    </source>
</evidence>
<dbReference type="SUPFAM" id="SSF51679">
    <property type="entry name" value="Bacterial luciferase-like"/>
    <property type="match status" value="1"/>
</dbReference>
<name>A0ABX8F4B0_9PSED</name>
<evidence type="ECO:0000256" key="1">
    <source>
        <dbReference type="ARBA" id="ARBA00022630"/>
    </source>
</evidence>
<dbReference type="EMBL" id="CP075566">
    <property type="protein sequence ID" value="QVW26744.1"/>
    <property type="molecule type" value="Genomic_DNA"/>
</dbReference>
<dbReference type="Pfam" id="PF00296">
    <property type="entry name" value="Bac_luciferase"/>
    <property type="match status" value="1"/>
</dbReference>
<dbReference type="InterPro" id="IPR051260">
    <property type="entry name" value="Diverse_substr_monoxygenases"/>
</dbReference>
<reference evidence="6 7" key="1">
    <citation type="submission" date="2021-05" db="EMBL/GenBank/DDBJ databases">
        <title>Complete genome of the cytokinin-producing biocontrol strain Pseudomonas fluorescens G20-18.</title>
        <authorList>
            <person name="Nielsen T.K."/>
            <person name="Mekureyaw M.F."/>
            <person name="Hansen L.H."/>
            <person name="Nicolaisen M.H."/>
            <person name="Roitsch T.G."/>
            <person name="Hennessy R.C."/>
        </authorList>
    </citation>
    <scope>NUCLEOTIDE SEQUENCE [LARGE SCALE GENOMIC DNA]</scope>
    <source>
        <strain evidence="6 7">G20-18</strain>
    </source>
</reference>
<organism evidence="6 7">
    <name type="scientific">Pseudomonas hormoni</name>
    <dbReference type="NCBI Taxonomy" id="3093767"/>
    <lineage>
        <taxon>Bacteria</taxon>
        <taxon>Pseudomonadati</taxon>
        <taxon>Pseudomonadota</taxon>
        <taxon>Gammaproteobacteria</taxon>
        <taxon>Pseudomonadales</taxon>
        <taxon>Pseudomonadaceae</taxon>
        <taxon>Pseudomonas</taxon>
    </lineage>
</organism>
<evidence type="ECO:0000313" key="7">
    <source>
        <dbReference type="Proteomes" id="UP000681155"/>
    </source>
</evidence>
<dbReference type="InterPro" id="IPR011251">
    <property type="entry name" value="Luciferase-like_dom"/>
</dbReference>
<dbReference type="PANTHER" id="PTHR30011:SF16">
    <property type="entry name" value="C2H2 FINGER DOMAIN TRANSCRIPTION FACTOR (EUROFUNG)-RELATED"/>
    <property type="match status" value="1"/>
</dbReference>
<evidence type="ECO:0000259" key="5">
    <source>
        <dbReference type="Pfam" id="PF00296"/>
    </source>
</evidence>
<dbReference type="Proteomes" id="UP000681155">
    <property type="component" value="Chromosome"/>
</dbReference>
<keyword evidence="2" id="KW-0288">FMN</keyword>
<dbReference type="PANTHER" id="PTHR30011">
    <property type="entry name" value="ALKANESULFONATE MONOOXYGENASE-RELATED"/>
    <property type="match status" value="1"/>
</dbReference>
<keyword evidence="4" id="KW-0503">Monooxygenase</keyword>
<keyword evidence="1" id="KW-0285">Flavoprotein</keyword>
<evidence type="ECO:0000256" key="4">
    <source>
        <dbReference type="ARBA" id="ARBA00023033"/>
    </source>
</evidence>
<keyword evidence="7" id="KW-1185">Reference proteome</keyword>